<accession>A0A1U9JTQ1</accession>
<keyword evidence="5" id="KW-0812">Transmembrane</keyword>
<dbReference type="GO" id="GO:0015288">
    <property type="term" value="F:porin activity"/>
    <property type="evidence" value="ECO:0007669"/>
    <property type="project" value="TreeGrafter"/>
</dbReference>
<evidence type="ECO:0000256" key="4">
    <source>
        <dbReference type="ARBA" id="ARBA00022452"/>
    </source>
</evidence>
<dbReference type="InterPro" id="IPR003423">
    <property type="entry name" value="OMP_efflux"/>
</dbReference>
<reference evidence="9 10" key="1">
    <citation type="journal article" date="2010" name="Science">
        <title>Genomic comparison of the ants Camponotus floridanus and Harpegnathos saltator.</title>
        <authorList>
            <person name="Bonasio R."/>
            <person name="Zhang G."/>
            <person name="Ye C."/>
            <person name="Mutti N.S."/>
            <person name="Fang X."/>
            <person name="Qin N."/>
            <person name="Donahue G."/>
            <person name="Yang P."/>
            <person name="Li Q."/>
            <person name="Li C."/>
            <person name="Zhang P."/>
            <person name="Huang Z."/>
            <person name="Berger S.L."/>
            <person name="Reinberg D."/>
            <person name="Wang J."/>
            <person name="Liebig J."/>
        </authorList>
    </citation>
    <scope>NUCLEOTIDE SEQUENCE [LARGE SCALE GENOMIC DNA]</scope>
    <source>
        <strain evidence="9 10">Hsal</strain>
    </source>
</reference>
<feature type="signal peptide" evidence="8">
    <location>
        <begin position="1"/>
        <end position="24"/>
    </location>
</feature>
<reference evidence="9 10" key="2">
    <citation type="journal article" date="2016" name="Sci. Rep.">
        <title>The genome of Rhizobiales bacteria in predatory ants reveals urease gene functions but no genes for nitrogen fixation.</title>
        <authorList>
            <person name="Neuvonen M.M."/>
            <person name="Tamarit D."/>
            <person name="Naslund K."/>
            <person name="Liebig J."/>
            <person name="Feldhaar H."/>
            <person name="Moran N.A."/>
            <person name="Guy L."/>
            <person name="Andersson S.G."/>
        </authorList>
    </citation>
    <scope>NUCLEOTIDE SEQUENCE [LARGE SCALE GENOMIC DNA]</scope>
    <source>
        <strain evidence="9 10">Hsal</strain>
    </source>
</reference>
<dbReference type="Gene3D" id="1.20.1600.10">
    <property type="entry name" value="Outer membrane efflux proteins (OEP)"/>
    <property type="match status" value="1"/>
</dbReference>
<keyword evidence="6" id="KW-0472">Membrane</keyword>
<keyword evidence="3" id="KW-0813">Transport</keyword>
<evidence type="ECO:0000256" key="8">
    <source>
        <dbReference type="SAM" id="SignalP"/>
    </source>
</evidence>
<evidence type="ECO:0000256" key="6">
    <source>
        <dbReference type="ARBA" id="ARBA00023136"/>
    </source>
</evidence>
<keyword evidence="7" id="KW-0998">Cell outer membrane</keyword>
<dbReference type="GO" id="GO:0009279">
    <property type="term" value="C:cell outer membrane"/>
    <property type="evidence" value="ECO:0007669"/>
    <property type="project" value="UniProtKB-SubCell"/>
</dbReference>
<dbReference type="PANTHER" id="PTHR30026:SF22">
    <property type="entry name" value="OUTER MEMBRANE EFFLUX PROTEIN"/>
    <property type="match status" value="1"/>
</dbReference>
<dbReference type="NCBIfam" id="TIGR01844">
    <property type="entry name" value="type_I_sec_TolC"/>
    <property type="match status" value="1"/>
</dbReference>
<name>A0A1U9JTQ1_9HYPH</name>
<dbReference type="KEGG" id="thd:BHV28_05250"/>
<dbReference type="Pfam" id="PF02321">
    <property type="entry name" value="OEP"/>
    <property type="match status" value="2"/>
</dbReference>
<dbReference type="EMBL" id="CP017315">
    <property type="protein sequence ID" value="AQS41232.1"/>
    <property type="molecule type" value="Genomic_DNA"/>
</dbReference>
<dbReference type="SUPFAM" id="SSF56954">
    <property type="entry name" value="Outer membrane efflux proteins (OEP)"/>
    <property type="match status" value="1"/>
</dbReference>
<dbReference type="InterPro" id="IPR010130">
    <property type="entry name" value="T1SS_OMP_TolC"/>
</dbReference>
<dbReference type="InterPro" id="IPR051906">
    <property type="entry name" value="TolC-like"/>
</dbReference>
<evidence type="ECO:0000256" key="7">
    <source>
        <dbReference type="ARBA" id="ARBA00023237"/>
    </source>
</evidence>
<sequence length="452" mass="48894">MAIDMKKILLTALITAGSMLSCHAAFSETLMGALAKAYNNNTTLNFDRAGVRIIDEDIAIAKSGYRPTINGFAGYSRGQSATTRYYSTVGSIGIQLDQKIFDGFVTRNSVAAAEMQAQAQREFLRNSEQNQLLAAVEAYSDVYTARRIAILRRQNLAALEEQVRADRARLEVGAGTRTDLAQSEAQRSQAISQLHQAQADVKSKEAVYRQVVGVEADSLAVPVGPRNLPAGKDQGIQIALAEHPAILSSRYAVDAASYVVKTREGALLPQVGVTASTSYNELYNGPGRGGRSDSVGVQMDVPIYQGGRTSAQIRQSKEQLTQAQIQVDLNEDRVRQSLLSSWAQLEGAKSAMIAYKDSVRASQIALDGLVEENRVGEATTLDVLISRTMLIDSQINLVIAERDVVVAGYAVKVALGRLSAASLGLQVVTYDPLEHYNAVRNKWIGTKTPDGR</sequence>
<feature type="chain" id="PRO_5012391783" evidence="8">
    <location>
        <begin position="25"/>
        <end position="452"/>
    </location>
</feature>
<evidence type="ECO:0000313" key="9">
    <source>
        <dbReference type="EMBL" id="AQS41232.1"/>
    </source>
</evidence>
<evidence type="ECO:0000313" key="10">
    <source>
        <dbReference type="Proteomes" id="UP000188912"/>
    </source>
</evidence>
<comment type="similarity">
    <text evidence="2">Belongs to the outer membrane factor (OMF) (TC 1.B.17) family.</text>
</comment>
<evidence type="ECO:0000256" key="5">
    <source>
        <dbReference type="ARBA" id="ARBA00022692"/>
    </source>
</evidence>
<gene>
    <name evidence="9" type="ORF">BHV28_05250</name>
</gene>
<dbReference type="PROSITE" id="PS51257">
    <property type="entry name" value="PROKAR_LIPOPROTEIN"/>
    <property type="match status" value="1"/>
</dbReference>
<evidence type="ECO:0000256" key="2">
    <source>
        <dbReference type="ARBA" id="ARBA00007613"/>
    </source>
</evidence>
<dbReference type="STRING" id="1902579.BHV28_05250"/>
<dbReference type="GO" id="GO:0015562">
    <property type="term" value="F:efflux transmembrane transporter activity"/>
    <property type="evidence" value="ECO:0007669"/>
    <property type="project" value="InterPro"/>
</dbReference>
<keyword evidence="4" id="KW-1134">Transmembrane beta strand</keyword>
<evidence type="ECO:0000256" key="3">
    <source>
        <dbReference type="ARBA" id="ARBA00022448"/>
    </source>
</evidence>
<organism evidence="9 10">
    <name type="scientific">Candidatus Tokpelaia hoelldobleri</name>
    <dbReference type="NCBI Taxonomy" id="1902579"/>
    <lineage>
        <taxon>Bacteria</taxon>
        <taxon>Pseudomonadati</taxon>
        <taxon>Pseudomonadota</taxon>
        <taxon>Alphaproteobacteria</taxon>
        <taxon>Hyphomicrobiales</taxon>
        <taxon>Candidatus Tokpelaia</taxon>
    </lineage>
</organism>
<evidence type="ECO:0000256" key="1">
    <source>
        <dbReference type="ARBA" id="ARBA00004442"/>
    </source>
</evidence>
<dbReference type="GO" id="GO:1990281">
    <property type="term" value="C:efflux pump complex"/>
    <property type="evidence" value="ECO:0007669"/>
    <property type="project" value="TreeGrafter"/>
</dbReference>
<proteinExistence type="inferred from homology"/>
<dbReference type="PANTHER" id="PTHR30026">
    <property type="entry name" value="OUTER MEMBRANE PROTEIN TOLC"/>
    <property type="match status" value="1"/>
</dbReference>
<keyword evidence="10" id="KW-1185">Reference proteome</keyword>
<dbReference type="Proteomes" id="UP000188912">
    <property type="component" value="Chromosome"/>
</dbReference>
<dbReference type="AlphaFoldDB" id="A0A1U9JTQ1"/>
<comment type="subcellular location">
    <subcellularLocation>
        <location evidence="1">Cell outer membrane</location>
    </subcellularLocation>
</comment>
<keyword evidence="8" id="KW-0732">Signal</keyword>
<protein>
    <submittedName>
        <fullName evidence="9">TolC family type I secretion outer membrane protein</fullName>
    </submittedName>
</protein>